<keyword evidence="5" id="KW-0677">Repeat</keyword>
<dbReference type="PANTHER" id="PTHR24406">
    <property type="entry name" value="TRANSCRIPTIONAL REPRESSOR CTCFL-RELATED"/>
    <property type="match status" value="1"/>
</dbReference>
<evidence type="ECO:0000256" key="1">
    <source>
        <dbReference type="ARBA" id="ARBA00003767"/>
    </source>
</evidence>
<evidence type="ECO:0000256" key="10">
    <source>
        <dbReference type="ARBA" id="ARBA00023163"/>
    </source>
</evidence>
<dbReference type="FunFam" id="3.30.160.60:FF:000771">
    <property type="entry name" value="zinc finger protein 648"/>
    <property type="match status" value="1"/>
</dbReference>
<reference evidence="14 15" key="1">
    <citation type="submission" date="2017-06" db="EMBL/GenBank/DDBJ databases">
        <title>Aedes aegypti genome working group (AGWG) sequencing and assembly.</title>
        <authorList>
            <consortium name="Aedes aegypti Genome Working Group (AGWG)"/>
            <person name="Matthews B.J."/>
        </authorList>
    </citation>
    <scope>NUCLEOTIDE SEQUENCE [LARGE SCALE GENOMIC DNA]</scope>
    <source>
        <strain evidence="14 15">LVP_AGWG</strain>
    </source>
</reference>
<feature type="domain" description="C2H2-type" evidence="13">
    <location>
        <begin position="390"/>
        <end position="418"/>
    </location>
</feature>
<dbReference type="Proteomes" id="UP000008820">
    <property type="component" value="Chromosome 1"/>
</dbReference>
<dbReference type="FunFam" id="3.30.160.60:FF:001596">
    <property type="entry name" value="Zinc finger protein 1048"/>
    <property type="match status" value="1"/>
</dbReference>
<feature type="compositionally biased region" description="Gly residues" evidence="12">
    <location>
        <begin position="679"/>
        <end position="688"/>
    </location>
</feature>
<dbReference type="PROSITE" id="PS00028">
    <property type="entry name" value="ZINC_FINGER_C2H2_1"/>
    <property type="match status" value="7"/>
</dbReference>
<evidence type="ECO:0000256" key="5">
    <source>
        <dbReference type="ARBA" id="ARBA00022737"/>
    </source>
</evidence>
<feature type="compositionally biased region" description="Low complexity" evidence="12">
    <location>
        <begin position="525"/>
        <end position="537"/>
    </location>
</feature>
<dbReference type="SUPFAM" id="SSF57667">
    <property type="entry name" value="beta-beta-alpha zinc fingers"/>
    <property type="match status" value="4"/>
</dbReference>
<feature type="region of interest" description="Disordered" evidence="12">
    <location>
        <begin position="522"/>
        <end position="560"/>
    </location>
</feature>
<feature type="domain" description="C2H2-type" evidence="13">
    <location>
        <begin position="306"/>
        <end position="333"/>
    </location>
</feature>
<feature type="compositionally biased region" description="Low complexity" evidence="12">
    <location>
        <begin position="669"/>
        <end position="678"/>
    </location>
</feature>
<evidence type="ECO:0000256" key="3">
    <source>
        <dbReference type="ARBA" id="ARBA00006991"/>
    </source>
</evidence>
<evidence type="ECO:0000256" key="9">
    <source>
        <dbReference type="ARBA" id="ARBA00023125"/>
    </source>
</evidence>
<feature type="domain" description="C2H2-type" evidence="13">
    <location>
        <begin position="175"/>
        <end position="202"/>
    </location>
</feature>
<evidence type="ECO:0000313" key="15">
    <source>
        <dbReference type="Proteomes" id="UP000008820"/>
    </source>
</evidence>
<reference evidence="14" key="2">
    <citation type="submission" date="2020-05" db="UniProtKB">
        <authorList>
            <consortium name="EnsemblMetazoa"/>
        </authorList>
    </citation>
    <scope>IDENTIFICATION</scope>
    <source>
        <strain evidence="14">LVP_AGWG</strain>
    </source>
</reference>
<keyword evidence="4" id="KW-0479">Metal-binding</keyword>
<evidence type="ECO:0000256" key="6">
    <source>
        <dbReference type="ARBA" id="ARBA00022771"/>
    </source>
</evidence>
<dbReference type="GO" id="GO:0003677">
    <property type="term" value="F:DNA binding"/>
    <property type="evidence" value="ECO:0007669"/>
    <property type="project" value="UniProtKB-KW"/>
</dbReference>
<feature type="domain" description="C2H2-type" evidence="13">
    <location>
        <begin position="334"/>
        <end position="361"/>
    </location>
</feature>
<dbReference type="Gene3D" id="3.30.160.60">
    <property type="entry name" value="Classic Zinc Finger"/>
    <property type="match status" value="7"/>
</dbReference>
<evidence type="ECO:0000256" key="4">
    <source>
        <dbReference type="ARBA" id="ARBA00022723"/>
    </source>
</evidence>
<keyword evidence="7" id="KW-0862">Zinc</keyword>
<gene>
    <name evidence="14" type="primary">5565616</name>
</gene>
<evidence type="ECO:0000256" key="2">
    <source>
        <dbReference type="ARBA" id="ARBA00004123"/>
    </source>
</evidence>
<feature type="region of interest" description="Disordered" evidence="12">
    <location>
        <begin position="667"/>
        <end position="696"/>
    </location>
</feature>
<keyword evidence="6" id="KW-0863">Zinc-finger</keyword>
<proteinExistence type="inferred from homology"/>
<comment type="function">
    <text evidence="1">May be involved in transcriptional regulation.</text>
</comment>
<keyword evidence="11" id="KW-0539">Nucleus</keyword>
<keyword evidence="9" id="KW-0238">DNA-binding</keyword>
<comment type="subcellular location">
    <subcellularLocation>
        <location evidence="2">Nucleus</location>
    </subcellularLocation>
</comment>
<organism evidence="14 15">
    <name type="scientific">Aedes aegypti</name>
    <name type="common">Yellowfever mosquito</name>
    <name type="synonym">Culex aegypti</name>
    <dbReference type="NCBI Taxonomy" id="7159"/>
    <lineage>
        <taxon>Eukaryota</taxon>
        <taxon>Metazoa</taxon>
        <taxon>Ecdysozoa</taxon>
        <taxon>Arthropoda</taxon>
        <taxon>Hexapoda</taxon>
        <taxon>Insecta</taxon>
        <taxon>Pterygota</taxon>
        <taxon>Neoptera</taxon>
        <taxon>Endopterygota</taxon>
        <taxon>Diptera</taxon>
        <taxon>Nematocera</taxon>
        <taxon>Culicoidea</taxon>
        <taxon>Culicidae</taxon>
        <taxon>Culicinae</taxon>
        <taxon>Aedini</taxon>
        <taxon>Aedes</taxon>
        <taxon>Stegomyia</taxon>
    </lineage>
</organism>
<dbReference type="FunFam" id="3.30.160.60:FF:000202">
    <property type="entry name" value="Zinc finger protein 574"/>
    <property type="match status" value="1"/>
</dbReference>
<dbReference type="GO" id="GO:0032502">
    <property type="term" value="P:developmental process"/>
    <property type="evidence" value="ECO:0007669"/>
    <property type="project" value="UniProtKB-ARBA"/>
</dbReference>
<dbReference type="EnsemblMetazoa" id="AAEL004869-RA">
    <property type="protein sequence ID" value="AAEL004869-PA"/>
    <property type="gene ID" value="AAEL004869"/>
</dbReference>
<keyword evidence="10" id="KW-0804">Transcription</keyword>
<dbReference type="OrthoDB" id="3437960at2759"/>
<dbReference type="PROSITE" id="PS50157">
    <property type="entry name" value="ZINC_FINGER_C2H2_2"/>
    <property type="match status" value="7"/>
</dbReference>
<name>A0A1S4F953_AEDAE</name>
<evidence type="ECO:0000256" key="7">
    <source>
        <dbReference type="ARBA" id="ARBA00022833"/>
    </source>
</evidence>
<evidence type="ECO:0000259" key="13">
    <source>
        <dbReference type="PROSITE" id="PS50157"/>
    </source>
</evidence>
<feature type="domain" description="C2H2-type" evidence="13">
    <location>
        <begin position="276"/>
        <end position="305"/>
    </location>
</feature>
<dbReference type="InterPro" id="IPR050888">
    <property type="entry name" value="ZnF_C2H2-type_TF"/>
</dbReference>
<dbReference type="Pfam" id="PF00096">
    <property type="entry name" value="zf-C2H2"/>
    <property type="match status" value="4"/>
</dbReference>
<dbReference type="GO" id="GO:0005634">
    <property type="term" value="C:nucleus"/>
    <property type="evidence" value="ECO:0007669"/>
    <property type="project" value="UniProtKB-SubCell"/>
</dbReference>
<evidence type="ECO:0000256" key="8">
    <source>
        <dbReference type="ARBA" id="ARBA00023015"/>
    </source>
</evidence>
<accession>A0A1S4F953</accession>
<evidence type="ECO:0000256" key="11">
    <source>
        <dbReference type="ARBA" id="ARBA00023242"/>
    </source>
</evidence>
<dbReference type="GO" id="GO:0008270">
    <property type="term" value="F:zinc ion binding"/>
    <property type="evidence" value="ECO:0007669"/>
    <property type="project" value="UniProtKB-KW"/>
</dbReference>
<dbReference type="AlphaFoldDB" id="A0A1S4F953"/>
<dbReference type="InterPro" id="IPR013087">
    <property type="entry name" value="Znf_C2H2_type"/>
</dbReference>
<evidence type="ECO:0000313" key="14">
    <source>
        <dbReference type="EnsemblMetazoa" id="AAEL004869-PA"/>
    </source>
</evidence>
<dbReference type="FunFam" id="3.30.160.60:FF:004084">
    <property type="match status" value="1"/>
</dbReference>
<dbReference type="SMART" id="SM00355">
    <property type="entry name" value="ZnF_C2H2"/>
    <property type="match status" value="10"/>
</dbReference>
<comment type="similarity">
    <text evidence="3">Belongs to the krueppel C2H2-type zinc-finger protein family.</text>
</comment>
<dbReference type="InParanoid" id="A0A1S4F953"/>
<feature type="domain" description="C2H2-type" evidence="13">
    <location>
        <begin position="219"/>
        <end position="247"/>
    </location>
</feature>
<feature type="domain" description="C2H2-type" evidence="13">
    <location>
        <begin position="362"/>
        <end position="389"/>
    </location>
</feature>
<keyword evidence="15" id="KW-1185">Reference proteome</keyword>
<dbReference type="VEuPathDB" id="VectorBase:AAEL004869"/>
<dbReference type="InterPro" id="IPR036236">
    <property type="entry name" value="Znf_C2H2_sf"/>
</dbReference>
<sequence length="696" mass="77877">MMDSGILLVPKLEPHPDGVGNSALTGALPKVTIVAKGVELGEGGCRGRTGCSGNKQKHRSGRDGELILVMEPQNPSPTKYFDQNGLPLKKELVENELTEELPAGKASSKKRSKLTITCHKCSRLFETKIEYEFHYRKSYNQEPIYCCTTCDKQISQYKAYRLHIYRHLNSANQRYTCGTCAKVFHQKSDLTRHEGVHESQIPASRPESDLMAATMAGKINCDRCDAVFGSQAEVRIHIKKIHPIPKQMIECPDCGKFLSAGSLYSHRKIHSDGPKFTCEDCDKSFVQKINFIHHRKKHLPNDERPFPCGECGKAFFEKSHLQRHQFFHSEERPYKCELCGKCYKTERCLKVHSAVHNADRPFVCTECNKGFLSSSKLRQHSNIHSGLRPFKCKYCSRDFTNFPNWLKHIRRRHKVDHRTGEKLDSVPKFMTKKKDKPVDKKDSVMEKPKQIFQPPKQTLQLAIKEESLPFVGENSNIDLNLVSKDDLLQPLKMEEMEDIFLELPGGAGISTIVVEDEDAQHAVERPTMATTTSTSEPLTEEDESEPLGPTDSDFIDPPPLGLSEDDNELFQFGYVQPEFDCDFSIKNEFSLRREAVNVIREIDSTSIMGDDFGATSASSIALPAATGALVYDINGELPIFPTLISICGDEQPFRLINPNFIHLPQLRRGSGSSSNGSSGASGNGGPSGSGLKVKSP</sequence>
<keyword evidence="8" id="KW-0805">Transcription regulation</keyword>
<protein>
    <recommendedName>
        <fullName evidence="13">C2H2-type domain-containing protein</fullName>
    </recommendedName>
</protein>
<evidence type="ECO:0000256" key="12">
    <source>
        <dbReference type="SAM" id="MobiDB-lite"/>
    </source>
</evidence>